<dbReference type="Gene3D" id="3.40.390.30">
    <property type="entry name" value="Metalloproteases ('zincins'), catalytic domain"/>
    <property type="match status" value="1"/>
</dbReference>
<dbReference type="PANTHER" id="PTHR46986:SF1">
    <property type="entry name" value="ENDORIBONUCLEASE YBEY, CHLOROPLASTIC"/>
    <property type="match status" value="1"/>
</dbReference>
<reference evidence="9 10" key="1">
    <citation type="submission" date="2021-04" db="EMBL/GenBank/DDBJ databases">
        <title>Whole genome sequence of Jiella sp. KSK16Y-1.</title>
        <authorList>
            <person name="Tuo L."/>
        </authorList>
    </citation>
    <scope>NUCLEOTIDE SEQUENCE [LARGE SCALE GENOMIC DNA]</scope>
    <source>
        <strain evidence="9 10">KSK16Y-1</strain>
    </source>
</reference>
<evidence type="ECO:0000256" key="8">
    <source>
        <dbReference type="SAM" id="MobiDB-lite"/>
    </source>
</evidence>
<comment type="function">
    <text evidence="7">Single strand-specific metallo-endoribonuclease involved in late-stage 70S ribosome quality control and in maturation of the 3' terminus of the 16S rRNA.</text>
</comment>
<evidence type="ECO:0000313" key="10">
    <source>
        <dbReference type="Proteomes" id="UP000678276"/>
    </source>
</evidence>
<evidence type="ECO:0000256" key="4">
    <source>
        <dbReference type="ARBA" id="ARBA00022759"/>
    </source>
</evidence>
<dbReference type="PROSITE" id="PS01306">
    <property type="entry name" value="UPF0054"/>
    <property type="match status" value="1"/>
</dbReference>
<feature type="binding site" evidence="7">
    <location>
        <position position="154"/>
    </location>
    <ligand>
        <name>Zn(2+)</name>
        <dbReference type="ChEBI" id="CHEBI:29105"/>
        <note>catalytic</note>
    </ligand>
</feature>
<feature type="binding site" evidence="7">
    <location>
        <position position="158"/>
    </location>
    <ligand>
        <name>Zn(2+)</name>
        <dbReference type="ChEBI" id="CHEBI:29105"/>
        <note>catalytic</note>
    </ligand>
</feature>
<dbReference type="InterPro" id="IPR020549">
    <property type="entry name" value="YbeY_CS"/>
</dbReference>
<organism evidence="9 10">
    <name type="scientific">Jiella mangrovi</name>
    <dbReference type="NCBI Taxonomy" id="2821407"/>
    <lineage>
        <taxon>Bacteria</taxon>
        <taxon>Pseudomonadati</taxon>
        <taxon>Pseudomonadota</taxon>
        <taxon>Alphaproteobacteria</taxon>
        <taxon>Hyphomicrobiales</taxon>
        <taxon>Aurantimonadaceae</taxon>
        <taxon>Jiella</taxon>
    </lineage>
</organism>
<evidence type="ECO:0000256" key="7">
    <source>
        <dbReference type="HAMAP-Rule" id="MF_00009"/>
    </source>
</evidence>
<dbReference type="Proteomes" id="UP000678276">
    <property type="component" value="Unassembled WGS sequence"/>
</dbReference>
<keyword evidence="5 7" id="KW-0378">Hydrolase</keyword>
<keyword evidence="7" id="KW-0698">rRNA processing</keyword>
<gene>
    <name evidence="7 9" type="primary">ybeY</name>
    <name evidence="9" type="ORF">J6595_11960</name>
</gene>
<comment type="cofactor">
    <cofactor evidence="7">
        <name>Zn(2+)</name>
        <dbReference type="ChEBI" id="CHEBI:29105"/>
    </cofactor>
    <text evidence="7">Binds 1 zinc ion.</text>
</comment>
<comment type="caution">
    <text evidence="9">The sequence shown here is derived from an EMBL/GenBank/DDBJ whole genome shotgun (WGS) entry which is preliminary data.</text>
</comment>
<evidence type="ECO:0000256" key="3">
    <source>
        <dbReference type="ARBA" id="ARBA00022723"/>
    </source>
</evidence>
<dbReference type="NCBIfam" id="TIGR00043">
    <property type="entry name" value="rRNA maturation RNase YbeY"/>
    <property type="match status" value="1"/>
</dbReference>
<keyword evidence="6 7" id="KW-0862">Zinc</keyword>
<keyword evidence="7" id="KW-0690">Ribosome biogenesis</keyword>
<dbReference type="Pfam" id="PF02130">
    <property type="entry name" value="YbeY"/>
    <property type="match status" value="1"/>
</dbReference>
<protein>
    <recommendedName>
        <fullName evidence="7">Endoribonuclease YbeY</fullName>
        <ecNumber evidence="7">3.1.-.-</ecNumber>
    </recommendedName>
</protein>
<dbReference type="EMBL" id="JAGJCF010000007">
    <property type="protein sequence ID" value="MBP0616298.1"/>
    <property type="molecule type" value="Genomic_DNA"/>
</dbReference>
<keyword evidence="4 7" id="KW-0255">Endonuclease</keyword>
<evidence type="ECO:0000256" key="2">
    <source>
        <dbReference type="ARBA" id="ARBA00022722"/>
    </source>
</evidence>
<dbReference type="EC" id="3.1.-.-" evidence="7"/>
<dbReference type="SUPFAM" id="SSF55486">
    <property type="entry name" value="Metalloproteases ('zincins'), catalytic domain"/>
    <property type="match status" value="1"/>
</dbReference>
<comment type="similarity">
    <text evidence="1 7">Belongs to the endoribonuclease YbeY family.</text>
</comment>
<evidence type="ECO:0000256" key="1">
    <source>
        <dbReference type="ARBA" id="ARBA00010875"/>
    </source>
</evidence>
<dbReference type="PANTHER" id="PTHR46986">
    <property type="entry name" value="ENDORIBONUCLEASE YBEY, CHLOROPLASTIC"/>
    <property type="match status" value="1"/>
</dbReference>
<sequence>MSAARETSSTDGQEADGPEGNVSFTQSLPGFAATTVVIAVEADGWSDRFATGELSSLTGQALAAACRHLGLPESLETEISVTFADDETVRAANREWRGKDRPTNILSFPMAALDPGDLPGPLAGDLLVAFETLEREAEAEAKALPDHLRHLLVHGFLHLLGYDHVEDEDAAAMEEAEVAILAGLGISDPYREMAAPDGPPSR</sequence>
<dbReference type="InterPro" id="IPR023091">
    <property type="entry name" value="MetalPrtase_cat_dom_sf_prd"/>
</dbReference>
<evidence type="ECO:0000256" key="6">
    <source>
        <dbReference type="ARBA" id="ARBA00022833"/>
    </source>
</evidence>
<accession>A0ABS4BHS7</accession>
<comment type="subcellular location">
    <subcellularLocation>
        <location evidence="7">Cytoplasm</location>
    </subcellularLocation>
</comment>
<evidence type="ECO:0000313" key="9">
    <source>
        <dbReference type="EMBL" id="MBP0616298.1"/>
    </source>
</evidence>
<dbReference type="HAMAP" id="MF_00009">
    <property type="entry name" value="Endoribonucl_YbeY"/>
    <property type="match status" value="1"/>
</dbReference>
<evidence type="ECO:0000256" key="5">
    <source>
        <dbReference type="ARBA" id="ARBA00022801"/>
    </source>
</evidence>
<feature type="region of interest" description="Disordered" evidence="8">
    <location>
        <begin position="1"/>
        <end position="26"/>
    </location>
</feature>
<dbReference type="InterPro" id="IPR002036">
    <property type="entry name" value="YbeY"/>
</dbReference>
<feature type="compositionally biased region" description="Polar residues" evidence="8">
    <location>
        <begin position="1"/>
        <end position="12"/>
    </location>
</feature>
<name>A0ABS4BHS7_9HYPH</name>
<keyword evidence="2 7" id="KW-0540">Nuclease</keyword>
<keyword evidence="7" id="KW-0963">Cytoplasm</keyword>
<feature type="binding site" evidence="7">
    <location>
        <position position="164"/>
    </location>
    <ligand>
        <name>Zn(2+)</name>
        <dbReference type="ChEBI" id="CHEBI:29105"/>
        <note>catalytic</note>
    </ligand>
</feature>
<keyword evidence="3 7" id="KW-0479">Metal-binding</keyword>
<proteinExistence type="inferred from homology"/>
<keyword evidence="10" id="KW-1185">Reference proteome</keyword>